<reference evidence="3" key="1">
    <citation type="submission" date="2020-05" db="EMBL/GenBank/DDBJ databases">
        <title>Frigoriglobus tundricola gen. nov., sp. nov., a psychrotolerant cellulolytic planctomycete of the family Gemmataceae with two divergent copies of 16S rRNA gene.</title>
        <authorList>
            <person name="Kulichevskaya I.S."/>
            <person name="Ivanova A.A."/>
            <person name="Naumoff D.G."/>
            <person name="Beletsky A.V."/>
            <person name="Rijpstra W.I.C."/>
            <person name="Sinninghe Damste J.S."/>
            <person name="Mardanov A.V."/>
            <person name="Ravin N.V."/>
            <person name="Dedysh S.N."/>
        </authorList>
    </citation>
    <scope>NUCLEOTIDE SEQUENCE [LARGE SCALE GENOMIC DNA]</scope>
    <source>
        <strain evidence="3">PL17</strain>
    </source>
</reference>
<sequence length="502" mass="54335">MSSSPDRRAFLQSSAAAGGLAFVSGLPAVSRADAEVAPNLVRLEPEIEPLVRLIEDAPREKLLEEIAARMKKGISYREVLAGLLLAGVRNVQPRPVGFKFHAVLVVNAAHQAALAGPDQERWLPLFWALDNFKGAQAQNQREGGWRMKPADPTKVPAPLKAREAFTTAMDEWDVEAADAAVVGLARVATPGELFDLFARYGSRDFRDIGHKIIYVSGAFRALEVIGWQHAEPVLRSLAYALLHHDGKNPAKEDLEPDRPGRRNAERAGKAGVRRAGDGDGAGSDATGAVLKALRTGSADDLGAEVASRIGAGSAQRSVWDGLQLGAGELLMRQPGIVGLHTLTTMNAMRYAHRTTGDADLRAFLLLQAASFLPMFRDAMKARGKLGDLQIDELTARDGAVRFTVRDVYAELSLSKEAAAKTALSVLKADRNNAKELIDEGRRLIFLKGTDSHDYKFSSAVMEDAALLAPEWRDRFLAASVFWLKGSETPDAPLVKRTRAALA</sequence>
<evidence type="ECO:0000313" key="2">
    <source>
        <dbReference type="EMBL" id="QJX00402.1"/>
    </source>
</evidence>
<accession>A0A6M5Z4I4</accession>
<feature type="compositionally biased region" description="Basic and acidic residues" evidence="1">
    <location>
        <begin position="248"/>
        <end position="268"/>
    </location>
</feature>
<name>A0A6M5Z4I4_9BACT</name>
<protein>
    <recommendedName>
        <fullName evidence="4">Twin-arginine translocation signal domain-containing protein</fullName>
    </recommendedName>
</protein>
<dbReference type="EMBL" id="CP053452">
    <property type="protein sequence ID" value="QJX00402.1"/>
    <property type="molecule type" value="Genomic_DNA"/>
</dbReference>
<dbReference type="AlphaFoldDB" id="A0A6M5Z4I4"/>
<keyword evidence="3" id="KW-1185">Reference proteome</keyword>
<dbReference type="PROSITE" id="PS51318">
    <property type="entry name" value="TAT"/>
    <property type="match status" value="1"/>
</dbReference>
<proteinExistence type="predicted"/>
<dbReference type="RefSeq" id="WP_171475155.1">
    <property type="nucleotide sequence ID" value="NZ_CP053452.2"/>
</dbReference>
<organism evidence="2 3">
    <name type="scientific">Frigoriglobus tundricola</name>
    <dbReference type="NCBI Taxonomy" id="2774151"/>
    <lineage>
        <taxon>Bacteria</taxon>
        <taxon>Pseudomonadati</taxon>
        <taxon>Planctomycetota</taxon>
        <taxon>Planctomycetia</taxon>
        <taxon>Gemmatales</taxon>
        <taxon>Gemmataceae</taxon>
        <taxon>Frigoriglobus</taxon>
    </lineage>
</organism>
<dbReference type="InterPro" id="IPR006311">
    <property type="entry name" value="TAT_signal"/>
</dbReference>
<gene>
    <name evidence="2" type="ORF">FTUN_8032</name>
</gene>
<evidence type="ECO:0000313" key="3">
    <source>
        <dbReference type="Proteomes" id="UP000503447"/>
    </source>
</evidence>
<evidence type="ECO:0008006" key="4">
    <source>
        <dbReference type="Google" id="ProtNLM"/>
    </source>
</evidence>
<dbReference type="Proteomes" id="UP000503447">
    <property type="component" value="Chromosome"/>
</dbReference>
<dbReference type="InterPro" id="IPR019546">
    <property type="entry name" value="TAT_signal_bac_arc"/>
</dbReference>
<feature type="region of interest" description="Disordered" evidence="1">
    <location>
        <begin position="248"/>
        <end position="281"/>
    </location>
</feature>
<evidence type="ECO:0000256" key="1">
    <source>
        <dbReference type="SAM" id="MobiDB-lite"/>
    </source>
</evidence>
<dbReference type="KEGG" id="ftj:FTUN_8032"/>
<dbReference type="NCBIfam" id="TIGR01409">
    <property type="entry name" value="TAT_signal_seq"/>
    <property type="match status" value="1"/>
</dbReference>